<proteinExistence type="predicted"/>
<sequence length="48" mass="5299">MVRPTSLFVASALFECSATTSYRESVLTTTSPYAEFTAHESLAHGEWD</sequence>
<evidence type="ECO:0000313" key="2">
    <source>
        <dbReference type="Proteomes" id="UP000064967"/>
    </source>
</evidence>
<protein>
    <submittedName>
        <fullName evidence="1">Uncharacterized protein</fullName>
    </submittedName>
</protein>
<name>A0A0K1PNU9_9BACT</name>
<dbReference type="Proteomes" id="UP000064967">
    <property type="component" value="Chromosome"/>
</dbReference>
<dbReference type="KEGG" id="llu:AKJ09_01750"/>
<accession>A0A0K1PNU9</accession>
<reference evidence="1 2" key="1">
    <citation type="submission" date="2015-08" db="EMBL/GenBank/DDBJ databases">
        <authorList>
            <person name="Babu N.S."/>
            <person name="Beckwith C.J."/>
            <person name="Beseler K.G."/>
            <person name="Brison A."/>
            <person name="Carone J.V."/>
            <person name="Caskin T.P."/>
            <person name="Diamond M."/>
            <person name="Durham M.E."/>
            <person name="Foxe J.M."/>
            <person name="Go M."/>
            <person name="Henderson B.A."/>
            <person name="Jones I.B."/>
            <person name="McGettigan J.A."/>
            <person name="Micheletti S.J."/>
            <person name="Nasrallah M.E."/>
            <person name="Ortiz D."/>
            <person name="Piller C.R."/>
            <person name="Privatt S.R."/>
            <person name="Schneider S.L."/>
            <person name="Sharp S."/>
            <person name="Smith T.C."/>
            <person name="Stanton J.D."/>
            <person name="Ullery H.E."/>
            <person name="Wilson R.J."/>
            <person name="Serrano M.G."/>
            <person name="Buck G."/>
            <person name="Lee V."/>
            <person name="Wang Y."/>
            <person name="Carvalho R."/>
            <person name="Voegtly L."/>
            <person name="Shi R."/>
            <person name="Duckworth R."/>
            <person name="Johnson A."/>
            <person name="Loviza R."/>
            <person name="Walstead R."/>
            <person name="Shah Z."/>
            <person name="Kiflezghi M."/>
            <person name="Wade K."/>
            <person name="Ball S.L."/>
            <person name="Bradley K.W."/>
            <person name="Asai D.J."/>
            <person name="Bowman C.A."/>
            <person name="Russell D.A."/>
            <person name="Pope W.H."/>
            <person name="Jacobs-Sera D."/>
            <person name="Hendrix R.W."/>
            <person name="Hatfull G.F."/>
        </authorList>
    </citation>
    <scope>NUCLEOTIDE SEQUENCE [LARGE SCALE GENOMIC DNA]</scope>
    <source>
        <strain evidence="1 2">DSM 27648</strain>
    </source>
</reference>
<evidence type="ECO:0000313" key="1">
    <source>
        <dbReference type="EMBL" id="AKU95086.1"/>
    </source>
</evidence>
<dbReference type="AlphaFoldDB" id="A0A0K1PNU9"/>
<dbReference type="EMBL" id="CP012333">
    <property type="protein sequence ID" value="AKU95086.1"/>
    <property type="molecule type" value="Genomic_DNA"/>
</dbReference>
<keyword evidence="2" id="KW-1185">Reference proteome</keyword>
<gene>
    <name evidence="1" type="ORF">AKJ09_01750</name>
</gene>
<dbReference type="STRING" id="1391654.AKJ09_01750"/>
<organism evidence="1 2">
    <name type="scientific">Labilithrix luteola</name>
    <dbReference type="NCBI Taxonomy" id="1391654"/>
    <lineage>
        <taxon>Bacteria</taxon>
        <taxon>Pseudomonadati</taxon>
        <taxon>Myxococcota</taxon>
        <taxon>Polyangia</taxon>
        <taxon>Polyangiales</taxon>
        <taxon>Labilitrichaceae</taxon>
        <taxon>Labilithrix</taxon>
    </lineage>
</organism>